<dbReference type="InterPro" id="IPR003594">
    <property type="entry name" value="HATPase_dom"/>
</dbReference>
<dbReference type="Gene3D" id="3.30.450.20">
    <property type="entry name" value="PAS domain"/>
    <property type="match status" value="2"/>
</dbReference>
<evidence type="ECO:0000259" key="7">
    <source>
        <dbReference type="PROSITE" id="PS50109"/>
    </source>
</evidence>
<keyword evidence="6" id="KW-1133">Transmembrane helix</keyword>
<dbReference type="GO" id="GO:0005886">
    <property type="term" value="C:plasma membrane"/>
    <property type="evidence" value="ECO:0007669"/>
    <property type="project" value="TreeGrafter"/>
</dbReference>
<dbReference type="SMART" id="SM00388">
    <property type="entry name" value="HisKA"/>
    <property type="match status" value="1"/>
</dbReference>
<dbReference type="EC" id="2.7.13.3" evidence="2"/>
<dbReference type="Pfam" id="PF12860">
    <property type="entry name" value="PAS_7"/>
    <property type="match status" value="2"/>
</dbReference>
<comment type="catalytic activity">
    <reaction evidence="1">
        <text>ATP + protein L-histidine = ADP + protein N-phospho-L-histidine.</text>
        <dbReference type="EC" id="2.7.13.3"/>
    </reaction>
</comment>
<sequence>MPLAFRAFPLACDGDRLSMYPYDFVLDLAVWAALAPLIGLALVVVGVGGLAWHWRQAWLAVQEERQGVEGQVEILRETLVTSADGYMMWTVGDDFVCSRRLAVLLRLAGGETSTFEDVLSGFTAPHAEALRRAIAGLRDTGVGFVLDLERETSGRWLRTVGVAATGQDGRTVADVVWMRDVTDEARVSGELEQRVASLQAERDRLRAVLDTLPTPVWTRDDSLTIQDCNWAFARALDQPEDDEVPAQRRELATGGAGQEMRALAARSRAAGEACRARFHAILEGERRLLDITETPVTQGPLAGFTVGLAQDITPIEEVESRLEREIEAHAEVLERLGSAIALFGIDTRLRFHNAAFAQLWGLEAAWLAAGPGYGDFLERLRENRRLPEVADFPAFKAGELGFFTKLLRPREDILHLPDGATLRRVVAPHPLGGLIATFEDVTDSLALERSYNQLTAVLRETLDHLHEAVAVFGANGRLRLFNPTFVNLLDLQDSLGEPLAADLVTRLDPSMRPGPQWETFRRRLAARSEGRGPRTGQLVRMDGRHLDYATVPLPDGGLLLSILDVTDRVRVEQALRERTEALRAADRMKSAFIENISYELRSPLGVLSGLAGALADPTHDGVGESARETVGRIVEGIGQLSRLVEEISGLVSIEAGNLSLDLDAFDVPALLSAVLALGREAARRRGVTLSEDCPADIGWMVGDATRVKQILYHLMSTALTSTGPGGAVVLAARRDSANARDWMVFTVADTGGAVEGLGSTVPGEGLGLALVHRFAELHGGSLAIEGDPQNGTTATVRLPVGG</sequence>
<gene>
    <name evidence="8" type="ORF">RSPPHO_00761</name>
</gene>
<keyword evidence="3" id="KW-0597">Phosphoprotein</keyword>
<evidence type="ECO:0000256" key="4">
    <source>
        <dbReference type="ARBA" id="ARBA00022679"/>
    </source>
</evidence>
<accession>H6SQS2</accession>
<dbReference type="EMBL" id="HE663493">
    <property type="protein sequence ID" value="CCG07387.1"/>
    <property type="molecule type" value="Genomic_DNA"/>
</dbReference>
<dbReference type="PANTHER" id="PTHR43047">
    <property type="entry name" value="TWO-COMPONENT HISTIDINE PROTEIN KINASE"/>
    <property type="match status" value="1"/>
</dbReference>
<dbReference type="CDD" id="cd00075">
    <property type="entry name" value="HATPase"/>
    <property type="match status" value="1"/>
</dbReference>
<evidence type="ECO:0000313" key="8">
    <source>
        <dbReference type="EMBL" id="CCG07387.1"/>
    </source>
</evidence>
<dbReference type="Gene3D" id="1.10.287.130">
    <property type="match status" value="1"/>
</dbReference>
<dbReference type="GO" id="GO:0000155">
    <property type="term" value="F:phosphorelay sensor kinase activity"/>
    <property type="evidence" value="ECO:0007669"/>
    <property type="project" value="InterPro"/>
</dbReference>
<dbReference type="Gene3D" id="3.30.565.10">
    <property type="entry name" value="Histidine kinase-like ATPase, C-terminal domain"/>
    <property type="match status" value="1"/>
</dbReference>
<dbReference type="SMART" id="SM00387">
    <property type="entry name" value="HATPase_c"/>
    <property type="match status" value="1"/>
</dbReference>
<dbReference type="InterPro" id="IPR003661">
    <property type="entry name" value="HisK_dim/P_dom"/>
</dbReference>
<dbReference type="SMART" id="SM00091">
    <property type="entry name" value="PAS"/>
    <property type="match status" value="2"/>
</dbReference>
<dbReference type="PROSITE" id="PS50109">
    <property type="entry name" value="HIS_KIN"/>
    <property type="match status" value="1"/>
</dbReference>
<dbReference type="HOGENOM" id="CLU_018130_0_0_5"/>
<dbReference type="CDD" id="cd00082">
    <property type="entry name" value="HisKA"/>
    <property type="match status" value="1"/>
</dbReference>
<feature type="transmembrane region" description="Helical" evidence="6">
    <location>
        <begin position="28"/>
        <end position="52"/>
    </location>
</feature>
<dbReference type="KEGG" id="rpm:RSPPHO_00761"/>
<name>H6SQS2_PARPM</name>
<feature type="domain" description="Histidine kinase" evidence="7">
    <location>
        <begin position="595"/>
        <end position="802"/>
    </location>
</feature>
<evidence type="ECO:0000256" key="2">
    <source>
        <dbReference type="ARBA" id="ARBA00012438"/>
    </source>
</evidence>
<evidence type="ECO:0000256" key="6">
    <source>
        <dbReference type="SAM" id="Phobius"/>
    </source>
</evidence>
<keyword evidence="5" id="KW-0418">Kinase</keyword>
<dbReference type="SUPFAM" id="SSF55785">
    <property type="entry name" value="PYP-like sensor domain (PAS domain)"/>
    <property type="match status" value="3"/>
</dbReference>
<dbReference type="PATRIC" id="fig|1150469.3.peg.875"/>
<keyword evidence="6" id="KW-0472">Membrane</keyword>
<keyword evidence="6" id="KW-0812">Transmembrane</keyword>
<dbReference type="InterPro" id="IPR036890">
    <property type="entry name" value="HATPase_C_sf"/>
</dbReference>
<keyword evidence="4 8" id="KW-0808">Transferase</keyword>
<dbReference type="Pfam" id="PF13188">
    <property type="entry name" value="PAS_8"/>
    <property type="match status" value="1"/>
</dbReference>
<dbReference type="SUPFAM" id="SSF55874">
    <property type="entry name" value="ATPase domain of HSP90 chaperone/DNA topoisomerase II/histidine kinase"/>
    <property type="match status" value="1"/>
</dbReference>
<reference evidence="8 9" key="1">
    <citation type="submission" date="2012-02" db="EMBL/GenBank/DDBJ databases">
        <title>Shotgun genome sequence of Phaeospirillum photometricum DSM 122.</title>
        <authorList>
            <person name="Duquesne K."/>
            <person name="Sturgis J."/>
        </authorList>
    </citation>
    <scope>NUCLEOTIDE SEQUENCE [LARGE SCALE GENOMIC DNA]</scope>
    <source>
        <strain evidence="9">DSM122</strain>
    </source>
</reference>
<dbReference type="PANTHER" id="PTHR43047:SF72">
    <property type="entry name" value="OSMOSENSING HISTIDINE PROTEIN KINASE SLN1"/>
    <property type="match status" value="1"/>
</dbReference>
<dbReference type="InterPro" id="IPR005467">
    <property type="entry name" value="His_kinase_dom"/>
</dbReference>
<dbReference type="PRINTS" id="PR00344">
    <property type="entry name" value="BCTRLSENSOR"/>
</dbReference>
<dbReference type="Pfam" id="PF00512">
    <property type="entry name" value="HisKA"/>
    <property type="match status" value="1"/>
</dbReference>
<evidence type="ECO:0000256" key="3">
    <source>
        <dbReference type="ARBA" id="ARBA00022553"/>
    </source>
</evidence>
<protein>
    <recommendedName>
        <fullName evidence="2">histidine kinase</fullName>
        <ecNumber evidence="2">2.7.13.3</ecNumber>
    </recommendedName>
</protein>
<dbReference type="STRING" id="1150469.RSPPHO_00761"/>
<dbReference type="eggNOG" id="COG2205">
    <property type="taxonomic scope" value="Bacteria"/>
</dbReference>
<dbReference type="InterPro" id="IPR035965">
    <property type="entry name" value="PAS-like_dom_sf"/>
</dbReference>
<proteinExistence type="predicted"/>
<evidence type="ECO:0000256" key="5">
    <source>
        <dbReference type="ARBA" id="ARBA00022777"/>
    </source>
</evidence>
<keyword evidence="9" id="KW-1185">Reference proteome</keyword>
<dbReference type="Pfam" id="PF02518">
    <property type="entry name" value="HATPase_c"/>
    <property type="match status" value="1"/>
</dbReference>
<dbReference type="InterPro" id="IPR000014">
    <property type="entry name" value="PAS"/>
</dbReference>
<evidence type="ECO:0000313" key="9">
    <source>
        <dbReference type="Proteomes" id="UP000033220"/>
    </source>
</evidence>
<dbReference type="SUPFAM" id="SSF47384">
    <property type="entry name" value="Homodimeric domain of signal transducing histidine kinase"/>
    <property type="match status" value="1"/>
</dbReference>
<dbReference type="InterPro" id="IPR036097">
    <property type="entry name" value="HisK_dim/P_sf"/>
</dbReference>
<organism evidence="8 9">
    <name type="scientific">Pararhodospirillum photometricum DSM 122</name>
    <dbReference type="NCBI Taxonomy" id="1150469"/>
    <lineage>
        <taxon>Bacteria</taxon>
        <taxon>Pseudomonadati</taxon>
        <taxon>Pseudomonadota</taxon>
        <taxon>Alphaproteobacteria</taxon>
        <taxon>Rhodospirillales</taxon>
        <taxon>Rhodospirillaceae</taxon>
        <taxon>Pararhodospirillum</taxon>
    </lineage>
</organism>
<dbReference type="Proteomes" id="UP000033220">
    <property type="component" value="Chromosome DSM 122"/>
</dbReference>
<dbReference type="InterPro" id="IPR004358">
    <property type="entry name" value="Sig_transdc_His_kin-like_C"/>
</dbReference>
<dbReference type="GO" id="GO:0009927">
    <property type="term" value="F:histidine phosphotransfer kinase activity"/>
    <property type="evidence" value="ECO:0007669"/>
    <property type="project" value="TreeGrafter"/>
</dbReference>
<evidence type="ECO:0000256" key="1">
    <source>
        <dbReference type="ARBA" id="ARBA00000085"/>
    </source>
</evidence>
<dbReference type="AlphaFoldDB" id="H6SQS2"/>